<gene>
    <name evidence="1" type="ORF">CTOB1V02_LOCUS16186</name>
</gene>
<name>A0A7R9A042_9CRUS</name>
<proteinExistence type="predicted"/>
<dbReference type="AlphaFoldDB" id="A0A7R9A042"/>
<feature type="non-terminal residue" evidence="1">
    <location>
        <position position="106"/>
    </location>
</feature>
<dbReference type="EMBL" id="OB700361">
    <property type="protein sequence ID" value="CAD7238371.1"/>
    <property type="molecule type" value="Genomic_DNA"/>
</dbReference>
<reference evidence="1" key="1">
    <citation type="submission" date="2020-11" db="EMBL/GenBank/DDBJ databases">
        <authorList>
            <person name="Tran Van P."/>
        </authorList>
    </citation>
    <scope>NUCLEOTIDE SEQUENCE</scope>
</reference>
<accession>A0A7R9A042</accession>
<protein>
    <submittedName>
        <fullName evidence="1">Uncharacterized protein</fullName>
    </submittedName>
</protein>
<evidence type="ECO:0000313" key="1">
    <source>
        <dbReference type="EMBL" id="CAD7238371.1"/>
    </source>
</evidence>
<feature type="non-terminal residue" evidence="1">
    <location>
        <position position="1"/>
    </location>
</feature>
<sequence>FSFEQSRSSFREREFSGGSRPGVNEGSVLLLGGKPRVHLPTERGVQGQLHGLPRSDQCGAGRLHADGGVSAGGSDEGRREFGQSVLPEPVQRRLPSSGLRPPAGLV</sequence>
<organism evidence="1">
    <name type="scientific">Cyprideis torosa</name>
    <dbReference type="NCBI Taxonomy" id="163714"/>
    <lineage>
        <taxon>Eukaryota</taxon>
        <taxon>Metazoa</taxon>
        <taxon>Ecdysozoa</taxon>
        <taxon>Arthropoda</taxon>
        <taxon>Crustacea</taxon>
        <taxon>Oligostraca</taxon>
        <taxon>Ostracoda</taxon>
        <taxon>Podocopa</taxon>
        <taxon>Podocopida</taxon>
        <taxon>Cytherocopina</taxon>
        <taxon>Cytheroidea</taxon>
        <taxon>Cytherideidae</taxon>
        <taxon>Cyprideis</taxon>
    </lineage>
</organism>